<reference evidence="9 12" key="2">
    <citation type="submission" date="2019-07" db="EMBL/GenBank/DDBJ databases">
        <title>Whole genome shotgun sequence of Halomonas cupida NBRC 102219.</title>
        <authorList>
            <person name="Hosoyama A."/>
            <person name="Uohara A."/>
            <person name="Ohji S."/>
            <person name="Ichikawa N."/>
        </authorList>
    </citation>
    <scope>NUCLEOTIDE SEQUENCE [LARGE SCALE GENOMIC DNA]</scope>
    <source>
        <strain evidence="9 12">NBRC 102219</strain>
    </source>
</reference>
<evidence type="ECO:0000313" key="9">
    <source>
        <dbReference type="EMBL" id="GEN25379.1"/>
    </source>
</evidence>
<dbReference type="RefSeq" id="WP_073436522.1">
    <property type="nucleotide sequence ID" value="NZ_BJXU01000144.1"/>
</dbReference>
<dbReference type="Pfam" id="PF02586">
    <property type="entry name" value="SRAP"/>
    <property type="match status" value="1"/>
</dbReference>
<dbReference type="GO" id="GO:0003697">
    <property type="term" value="F:single-stranded DNA binding"/>
    <property type="evidence" value="ECO:0007669"/>
    <property type="project" value="InterPro"/>
</dbReference>
<dbReference type="InterPro" id="IPR036590">
    <property type="entry name" value="SRAP-like"/>
</dbReference>
<evidence type="ECO:0000313" key="12">
    <source>
        <dbReference type="Proteomes" id="UP000321726"/>
    </source>
</evidence>
<evidence type="ECO:0000256" key="3">
    <source>
        <dbReference type="ARBA" id="ARBA00022763"/>
    </source>
</evidence>
<accession>A0A1M7KI89</accession>
<evidence type="ECO:0000256" key="4">
    <source>
        <dbReference type="ARBA" id="ARBA00022801"/>
    </source>
</evidence>
<dbReference type="GO" id="GO:0006508">
    <property type="term" value="P:proteolysis"/>
    <property type="evidence" value="ECO:0007669"/>
    <property type="project" value="UniProtKB-KW"/>
</dbReference>
<gene>
    <name evidence="9" type="ORF">HCU01_33280</name>
    <name evidence="10" type="ORF">SAMN05660971_03526</name>
</gene>
<dbReference type="Proteomes" id="UP000321726">
    <property type="component" value="Unassembled WGS sequence"/>
</dbReference>
<evidence type="ECO:0000256" key="6">
    <source>
        <dbReference type="ARBA" id="ARBA00023125"/>
    </source>
</evidence>
<keyword evidence="6" id="KW-0238">DNA-binding</keyword>
<evidence type="ECO:0000256" key="5">
    <source>
        <dbReference type="ARBA" id="ARBA00023124"/>
    </source>
</evidence>
<dbReference type="Gene3D" id="3.90.1680.10">
    <property type="entry name" value="SOS response associated peptidase-like"/>
    <property type="match status" value="1"/>
</dbReference>
<evidence type="ECO:0000313" key="10">
    <source>
        <dbReference type="EMBL" id="SHM64950.1"/>
    </source>
</evidence>
<evidence type="ECO:0000313" key="11">
    <source>
        <dbReference type="Proteomes" id="UP000184123"/>
    </source>
</evidence>
<dbReference type="OrthoDB" id="6192129at2"/>
<dbReference type="GO" id="GO:0008233">
    <property type="term" value="F:peptidase activity"/>
    <property type="evidence" value="ECO:0007669"/>
    <property type="project" value="UniProtKB-KW"/>
</dbReference>
<dbReference type="EC" id="3.4.-.-" evidence="8"/>
<keyword evidence="5" id="KW-0190">Covalent protein-DNA linkage</keyword>
<dbReference type="GO" id="GO:0016829">
    <property type="term" value="F:lyase activity"/>
    <property type="evidence" value="ECO:0007669"/>
    <property type="project" value="UniProtKB-KW"/>
</dbReference>
<evidence type="ECO:0000256" key="1">
    <source>
        <dbReference type="ARBA" id="ARBA00008136"/>
    </source>
</evidence>
<organism evidence="10 11">
    <name type="scientific">Halomonas cupida</name>
    <dbReference type="NCBI Taxonomy" id="44933"/>
    <lineage>
        <taxon>Bacteria</taxon>
        <taxon>Pseudomonadati</taxon>
        <taxon>Pseudomonadota</taxon>
        <taxon>Gammaproteobacteria</taxon>
        <taxon>Oceanospirillales</taxon>
        <taxon>Halomonadaceae</taxon>
        <taxon>Halomonas</taxon>
    </lineage>
</organism>
<dbReference type="PANTHER" id="PTHR13604">
    <property type="entry name" value="DC12-RELATED"/>
    <property type="match status" value="1"/>
</dbReference>
<dbReference type="InterPro" id="IPR003738">
    <property type="entry name" value="SRAP"/>
</dbReference>
<evidence type="ECO:0000256" key="2">
    <source>
        <dbReference type="ARBA" id="ARBA00022670"/>
    </source>
</evidence>
<keyword evidence="2 8" id="KW-0645">Protease</keyword>
<proteinExistence type="inferred from homology"/>
<name>A0A1M7KI89_9GAMM</name>
<dbReference type="PANTHER" id="PTHR13604:SF0">
    <property type="entry name" value="ABASIC SITE PROCESSING PROTEIN HMCES"/>
    <property type="match status" value="1"/>
</dbReference>
<keyword evidence="4 8" id="KW-0378">Hydrolase</keyword>
<dbReference type="Proteomes" id="UP000184123">
    <property type="component" value="Unassembled WGS sequence"/>
</dbReference>
<comment type="similarity">
    <text evidence="1 8">Belongs to the SOS response-associated peptidase family.</text>
</comment>
<sequence length="215" mass="24453">MIERIAIDLREVPDFLQFSQLKAFEGTVNYNVCPHDHVPAIYNVGSHGPRWERFRWGYQPHDVHGGAIPVNVPAERVVIDEFYRGALAERRCAVPIVGWHEWELVPGGTQPYFFTRSDGHLLLLAGVHVQNTSGQMTLAIITEPPRSRTERPCGRVPLLIAEDSLDAWLDPELVERQDIRKAISRVDLSQVTNWKVSKEILMTRAGDQSLIERVD</sequence>
<protein>
    <recommendedName>
        <fullName evidence="8">Abasic site processing protein</fullName>
        <ecNumber evidence="8">3.4.-.-</ecNumber>
    </recommendedName>
</protein>
<evidence type="ECO:0000256" key="7">
    <source>
        <dbReference type="ARBA" id="ARBA00023239"/>
    </source>
</evidence>
<evidence type="ECO:0000256" key="8">
    <source>
        <dbReference type="RuleBase" id="RU364100"/>
    </source>
</evidence>
<reference evidence="10 11" key="1">
    <citation type="submission" date="2016-11" db="EMBL/GenBank/DDBJ databases">
        <authorList>
            <person name="Jaros S."/>
            <person name="Januszkiewicz K."/>
            <person name="Wedrychowicz H."/>
        </authorList>
    </citation>
    <scope>NUCLEOTIDE SEQUENCE [LARGE SCALE GENOMIC DNA]</scope>
    <source>
        <strain evidence="10 11">DSM 4740</strain>
    </source>
</reference>
<keyword evidence="7" id="KW-0456">Lyase</keyword>
<keyword evidence="3" id="KW-0227">DNA damage</keyword>
<dbReference type="SUPFAM" id="SSF143081">
    <property type="entry name" value="BB1717-like"/>
    <property type="match status" value="1"/>
</dbReference>
<keyword evidence="12" id="KW-1185">Reference proteome</keyword>
<dbReference type="GO" id="GO:0106300">
    <property type="term" value="P:protein-DNA covalent cross-linking repair"/>
    <property type="evidence" value="ECO:0007669"/>
    <property type="project" value="InterPro"/>
</dbReference>
<dbReference type="EMBL" id="FRCA01000010">
    <property type="protein sequence ID" value="SHM64950.1"/>
    <property type="molecule type" value="Genomic_DNA"/>
</dbReference>
<dbReference type="AlphaFoldDB" id="A0A1M7KI89"/>
<dbReference type="EMBL" id="BJXU01000144">
    <property type="protein sequence ID" value="GEN25379.1"/>
    <property type="molecule type" value="Genomic_DNA"/>
</dbReference>